<comment type="caution">
    <text evidence="2">The sequence shown here is derived from an EMBL/GenBank/DDBJ whole genome shotgun (WGS) entry which is preliminary data.</text>
</comment>
<gene>
    <name evidence="2" type="ORF">M0G41_16745</name>
</gene>
<protein>
    <recommendedName>
        <fullName evidence="4">Extracellular repeat, HAF family</fullName>
    </recommendedName>
</protein>
<evidence type="ECO:0000313" key="3">
    <source>
        <dbReference type="Proteomes" id="UP001431449"/>
    </source>
</evidence>
<name>A0ABT0GL83_9GAMM</name>
<dbReference type="Proteomes" id="UP001431449">
    <property type="component" value="Unassembled WGS sequence"/>
</dbReference>
<evidence type="ECO:0008006" key="4">
    <source>
        <dbReference type="Google" id="ProtNLM"/>
    </source>
</evidence>
<feature type="signal peptide" evidence="1">
    <location>
        <begin position="1"/>
        <end position="17"/>
    </location>
</feature>
<dbReference type="EMBL" id="JALNMH010000016">
    <property type="protein sequence ID" value="MCK7595310.1"/>
    <property type="molecule type" value="Genomic_DNA"/>
</dbReference>
<sequence>MWLSWLVLLLSAEFVLAEQFDLAGPPGSVGFGAQIAVLPNGNLVVTDPRRPPDGAAYLYSRDLQLLSTVTNVSPFAAPGTSLDTVRIVVLRNGNYLLVNETWSNGGLFRLGMVAWANGETGISGSISSSNALIGARADDSVGFPAVHPLANGNYVVESFRWSNGASRVGAITWGSGTSGVSGPVSAENSVIGSSIGDSPSFGTALSNGNYVLLNTGWGTPERPYLGAAMWVDGTVGATGFMTAENSLVGSAAEDFILRRVYPLVNGNFVLALPYWDNGDQVNAGAAVWGDGTRPMVGTVSAANALVGTRTGSYVSYDEVQALSNGHYVVASSDWDSPTGTNNGAVTWGNGAVGTTGEVSAANSLVGGADFQFVGGDPEYLVDSVIPLANGHYVTASPYWGGQKGAVTWGDGTKATVGVVSPRNSIVGNSVGDRVGSSGVTALTNGHYVIASAGWKGVGGVPVGAATWVNGTGPRTGSVGMGNSLVGNTPMSAGMAVTALANGHYVVAFPGWDRGSVSQAGAVVWGNGELGSKGSPSPQSALVGSRERDFVGWPIALSDGNYVVCSGNYSSDSATRVGAVTWASGWGGRVGEINASNSLIGSSRDDQVCSGHLDSRTRPLPDGQYLVASPFFDDGEVFDAGAFTLAETAVTGHLNYQNSVIGSVSEGGETGGRPGVFAAYDEVHRRLFVGRGASNLVTVVTGARVFRSSFE</sequence>
<keyword evidence="1" id="KW-0732">Signal</keyword>
<feature type="chain" id="PRO_5045562049" description="Extracellular repeat, HAF family" evidence="1">
    <location>
        <begin position="18"/>
        <end position="710"/>
    </location>
</feature>
<dbReference type="Pfam" id="PF18888">
    <property type="entry name" value="DUF5650"/>
    <property type="match status" value="10"/>
</dbReference>
<evidence type="ECO:0000313" key="2">
    <source>
        <dbReference type="EMBL" id="MCK7595310.1"/>
    </source>
</evidence>
<keyword evidence="3" id="KW-1185">Reference proteome</keyword>
<evidence type="ECO:0000256" key="1">
    <source>
        <dbReference type="SAM" id="SignalP"/>
    </source>
</evidence>
<accession>A0ABT0GL83</accession>
<dbReference type="RefSeq" id="WP_248211162.1">
    <property type="nucleotide sequence ID" value="NZ_JALNMH010000016.1"/>
</dbReference>
<reference evidence="2" key="1">
    <citation type="submission" date="2022-04" db="EMBL/GenBank/DDBJ databases">
        <title>Lysobacter sp. CAU 1642 isolated from sea sand.</title>
        <authorList>
            <person name="Kim W."/>
        </authorList>
    </citation>
    <scope>NUCLEOTIDE SEQUENCE</scope>
    <source>
        <strain evidence="2">CAU 1642</strain>
    </source>
</reference>
<organism evidence="2 3">
    <name type="scientific">Pseudomarimonas salicorniae</name>
    <dbReference type="NCBI Taxonomy" id="2933270"/>
    <lineage>
        <taxon>Bacteria</taxon>
        <taxon>Pseudomonadati</taxon>
        <taxon>Pseudomonadota</taxon>
        <taxon>Gammaproteobacteria</taxon>
        <taxon>Lysobacterales</taxon>
        <taxon>Lysobacteraceae</taxon>
        <taxon>Pseudomarimonas</taxon>
    </lineage>
</organism>
<dbReference type="InterPro" id="IPR043710">
    <property type="entry name" value="DUF5650"/>
</dbReference>
<proteinExistence type="predicted"/>